<evidence type="ECO:0000313" key="2">
    <source>
        <dbReference type="Proteomes" id="UP000052020"/>
    </source>
</evidence>
<sequence length="147" mass="16480">MSELQDIIDQIVYIQKETLVAPSSEKDIAVATDELPVDLTLYPCFLNVEASTSIDYGAGGLREQHHEIDMNLVFSPSDKKYSMRSRRKWVQAVLDAFASRVTLNGTATQALITGVDYQTPLQWNDTPYMTATFRLAVEVKEAVDFTV</sequence>
<organism evidence="1 2">
    <name type="scientific">candidate division KD3-62 bacterium DG_56</name>
    <dbReference type="NCBI Taxonomy" id="1704032"/>
    <lineage>
        <taxon>Bacteria</taxon>
        <taxon>candidate division KD3-62</taxon>
    </lineage>
</organism>
<dbReference type="Proteomes" id="UP000052020">
    <property type="component" value="Unassembled WGS sequence"/>
</dbReference>
<gene>
    <name evidence="1" type="ORF">AMK68_00140</name>
</gene>
<proteinExistence type="predicted"/>
<protein>
    <submittedName>
        <fullName evidence="1">Uncharacterized protein</fullName>
    </submittedName>
</protein>
<comment type="caution">
    <text evidence="1">The sequence shown here is derived from an EMBL/GenBank/DDBJ whole genome shotgun (WGS) entry which is preliminary data.</text>
</comment>
<reference evidence="1 2" key="1">
    <citation type="journal article" date="2015" name="Microbiome">
        <title>Genomic resolution of linkages in carbon, nitrogen, and sulfur cycling among widespread estuary sediment bacteria.</title>
        <authorList>
            <person name="Baker B.J."/>
            <person name="Lazar C.S."/>
            <person name="Teske A.P."/>
            <person name="Dick G.J."/>
        </authorList>
    </citation>
    <scope>NUCLEOTIDE SEQUENCE [LARGE SCALE GENOMIC DNA]</scope>
    <source>
        <strain evidence="1">DG_56</strain>
    </source>
</reference>
<evidence type="ECO:0000313" key="1">
    <source>
        <dbReference type="EMBL" id="KPJ64878.1"/>
    </source>
</evidence>
<name>A0A0S7XQY4_9BACT</name>
<accession>A0A0S7XQY4</accession>
<dbReference type="EMBL" id="LIZY01000003">
    <property type="protein sequence ID" value="KPJ64878.1"/>
    <property type="molecule type" value="Genomic_DNA"/>
</dbReference>
<dbReference type="AlphaFoldDB" id="A0A0S7XQY4"/>